<dbReference type="GO" id="GO:0000329">
    <property type="term" value="C:fungal-type vacuole membrane"/>
    <property type="evidence" value="ECO:0007669"/>
    <property type="project" value="TreeGrafter"/>
</dbReference>
<feature type="transmembrane region" description="Helical" evidence="6">
    <location>
        <begin position="334"/>
        <end position="351"/>
    </location>
</feature>
<feature type="domain" description="Major facilitator superfamily (MFS) profile" evidence="7">
    <location>
        <begin position="44"/>
        <end position="487"/>
    </location>
</feature>
<dbReference type="OrthoDB" id="6770063at2759"/>
<dbReference type="SUPFAM" id="SSF103473">
    <property type="entry name" value="MFS general substrate transporter"/>
    <property type="match status" value="1"/>
</dbReference>
<dbReference type="InterPro" id="IPR020846">
    <property type="entry name" value="MFS_dom"/>
</dbReference>
<dbReference type="EMBL" id="JNOM01000402">
    <property type="protein sequence ID" value="KNG81863.1"/>
    <property type="molecule type" value="Genomic_DNA"/>
</dbReference>
<feature type="transmembrane region" description="Helical" evidence="6">
    <location>
        <begin position="232"/>
        <end position="251"/>
    </location>
</feature>
<dbReference type="GO" id="GO:0015174">
    <property type="term" value="F:basic amino acid transmembrane transporter activity"/>
    <property type="evidence" value="ECO:0007669"/>
    <property type="project" value="TreeGrafter"/>
</dbReference>
<dbReference type="STRING" id="1509407.A0A0L1IRN2"/>
<proteinExistence type="predicted"/>
<dbReference type="GO" id="GO:0012505">
    <property type="term" value="C:endomembrane system"/>
    <property type="evidence" value="ECO:0007669"/>
    <property type="project" value="UniProtKB-SubCell"/>
</dbReference>
<evidence type="ECO:0000256" key="3">
    <source>
        <dbReference type="ARBA" id="ARBA00022692"/>
    </source>
</evidence>
<evidence type="ECO:0000256" key="2">
    <source>
        <dbReference type="ARBA" id="ARBA00022448"/>
    </source>
</evidence>
<keyword evidence="4 6" id="KW-1133">Transmembrane helix</keyword>
<feature type="transmembrane region" description="Helical" evidence="6">
    <location>
        <begin position="142"/>
        <end position="162"/>
    </location>
</feature>
<evidence type="ECO:0000313" key="8">
    <source>
        <dbReference type="EMBL" id="KNG81863.1"/>
    </source>
</evidence>
<feature type="transmembrane region" description="Helical" evidence="6">
    <location>
        <begin position="305"/>
        <end position="327"/>
    </location>
</feature>
<dbReference type="RefSeq" id="XP_015402786.1">
    <property type="nucleotide sequence ID" value="XM_015556017.1"/>
</dbReference>
<dbReference type="Proteomes" id="UP000037505">
    <property type="component" value="Unassembled WGS sequence"/>
</dbReference>
<name>A0A0L1IRN2_ASPN3</name>
<feature type="transmembrane region" description="Helical" evidence="6">
    <location>
        <begin position="168"/>
        <end position="186"/>
    </location>
</feature>
<evidence type="ECO:0000256" key="5">
    <source>
        <dbReference type="ARBA" id="ARBA00023136"/>
    </source>
</evidence>
<feature type="transmembrane region" description="Helical" evidence="6">
    <location>
        <begin position="201"/>
        <end position="220"/>
    </location>
</feature>
<comment type="subcellular location">
    <subcellularLocation>
        <location evidence="1">Endomembrane system</location>
        <topology evidence="1">Multi-pass membrane protein</topology>
    </subcellularLocation>
</comment>
<dbReference type="InterPro" id="IPR036259">
    <property type="entry name" value="MFS_trans_sf"/>
</dbReference>
<evidence type="ECO:0000313" key="9">
    <source>
        <dbReference type="Proteomes" id="UP000037505"/>
    </source>
</evidence>
<dbReference type="GeneID" id="26812565"/>
<evidence type="ECO:0000259" key="7">
    <source>
        <dbReference type="PROSITE" id="PS50850"/>
    </source>
</evidence>
<dbReference type="PROSITE" id="PS50850">
    <property type="entry name" value="MFS"/>
    <property type="match status" value="1"/>
</dbReference>
<organism evidence="8 9">
    <name type="scientific">Aspergillus nomiae NRRL (strain ATCC 15546 / NRRL 13137 / CBS 260.88 / M93)</name>
    <dbReference type="NCBI Taxonomy" id="1509407"/>
    <lineage>
        <taxon>Eukaryota</taxon>
        <taxon>Fungi</taxon>
        <taxon>Dikarya</taxon>
        <taxon>Ascomycota</taxon>
        <taxon>Pezizomycotina</taxon>
        <taxon>Eurotiomycetes</taxon>
        <taxon>Eurotiomycetidae</taxon>
        <taxon>Eurotiales</taxon>
        <taxon>Aspergillaceae</taxon>
        <taxon>Aspergillus</taxon>
        <taxon>Aspergillus subgen. Circumdati</taxon>
    </lineage>
</organism>
<feature type="transmembrane region" description="Helical" evidence="6">
    <location>
        <begin position="363"/>
        <end position="386"/>
    </location>
</feature>
<reference evidence="8 9" key="1">
    <citation type="submission" date="2014-06" db="EMBL/GenBank/DDBJ databases">
        <title>The Genome of the Aflatoxigenic Filamentous Fungus Aspergillus nomius.</title>
        <authorList>
            <person name="Moore M.G."/>
            <person name="Shannon B.M."/>
            <person name="Brian M.M."/>
        </authorList>
    </citation>
    <scope>NUCLEOTIDE SEQUENCE [LARGE SCALE GENOMIC DNA]</scope>
    <source>
        <strain evidence="8 9">NRRL 13137</strain>
    </source>
</reference>
<feature type="transmembrane region" description="Helical" evidence="6">
    <location>
        <begin position="463"/>
        <end position="482"/>
    </location>
</feature>
<feature type="transmembrane region" description="Helical" evidence="6">
    <location>
        <begin position="114"/>
        <end position="135"/>
    </location>
</feature>
<gene>
    <name evidence="8" type="ORF">ANOM_010761</name>
</gene>
<evidence type="ECO:0000256" key="4">
    <source>
        <dbReference type="ARBA" id="ARBA00022989"/>
    </source>
</evidence>
<protein>
    <recommendedName>
        <fullName evidence="7">Major facilitator superfamily (MFS) profile domain-containing protein</fullName>
    </recommendedName>
</protein>
<sequence>MTAQTDGEKDTDTDAGGELDELGGTAQAALSESSAVKKRRLVVVIGSLWLGTLLMALDETMIATIATPIASSLSATSSFSWITTAYVIGSTVSQAIGGHLANVFGRRKALAGNYSLFALGTLFCGLAMSHLRLFLVGRFANVLYGIVMALGGLYGAAIHAAIGWRWAFLIQVPVIVLDGAVVFRYVKISDQRANTAAHRRLDVVGMTTLVATIVLLQFGLNHGSTTLVWTDPATIAPLCLVVPCLAVFLYTTYHTESPVVPLKALMQRSVGLIQITAFFSTGCFVSSMFYVPLYLEVLGLSVFDAALRLIPLAAAFGACAGAVGYLVLRIRRYYHLNILLLSTAAIAYGLLCSLRPDSSPWKPYLFLGIVGIGVGGTYVTNLMGILTSVREENMATVQSASWAVRSTDVVIGLTISSAIFQMKVRQAVGQLDNTIGLGAVAVQHLPGEEREHSVNAYMGALRYVFYSLLAQGLFAIIPSLFVEDRETGKVEDG</sequence>
<dbReference type="InterPro" id="IPR011701">
    <property type="entry name" value="MFS"/>
</dbReference>
<dbReference type="Pfam" id="PF07690">
    <property type="entry name" value="MFS_1"/>
    <property type="match status" value="2"/>
</dbReference>
<evidence type="ECO:0000256" key="1">
    <source>
        <dbReference type="ARBA" id="ARBA00004127"/>
    </source>
</evidence>
<accession>A0A0L1IRN2</accession>
<dbReference type="Gene3D" id="1.20.1250.20">
    <property type="entry name" value="MFS general substrate transporter like domains"/>
    <property type="match status" value="1"/>
</dbReference>
<comment type="caution">
    <text evidence="8">The sequence shown here is derived from an EMBL/GenBank/DDBJ whole genome shotgun (WGS) entry which is preliminary data.</text>
</comment>
<keyword evidence="5 6" id="KW-0472">Membrane</keyword>
<feature type="transmembrane region" description="Helical" evidence="6">
    <location>
        <begin position="272"/>
        <end position="293"/>
    </location>
</feature>
<feature type="transmembrane region" description="Helical" evidence="6">
    <location>
        <begin position="41"/>
        <end position="57"/>
    </location>
</feature>
<keyword evidence="9" id="KW-1185">Reference proteome</keyword>
<dbReference type="AlphaFoldDB" id="A0A0L1IRN2"/>
<keyword evidence="3 6" id="KW-0812">Transmembrane</keyword>
<keyword evidence="2" id="KW-0813">Transport</keyword>
<evidence type="ECO:0000256" key="6">
    <source>
        <dbReference type="SAM" id="Phobius"/>
    </source>
</evidence>
<dbReference type="PANTHER" id="PTHR23501">
    <property type="entry name" value="MAJOR FACILITATOR SUPERFAMILY"/>
    <property type="match status" value="1"/>
</dbReference>
<dbReference type="PANTHER" id="PTHR23501:SF191">
    <property type="entry name" value="VACUOLAR BASIC AMINO ACID TRANSPORTER 4"/>
    <property type="match status" value="1"/>
</dbReference>